<keyword evidence="2" id="KW-1185">Reference proteome</keyword>
<evidence type="ECO:0000313" key="2">
    <source>
        <dbReference type="Proteomes" id="UP001437460"/>
    </source>
</evidence>
<name>A0ABV1HMX9_9FIRM</name>
<gene>
    <name evidence="1" type="ORF">WMO41_07265</name>
</gene>
<proteinExistence type="predicted"/>
<evidence type="ECO:0000313" key="1">
    <source>
        <dbReference type="EMBL" id="MEQ2562963.1"/>
    </source>
</evidence>
<dbReference type="Proteomes" id="UP001437460">
    <property type="component" value="Unassembled WGS sequence"/>
</dbReference>
<protein>
    <submittedName>
        <fullName evidence="1">Uncharacterized protein</fullName>
    </submittedName>
</protein>
<reference evidence="1 2" key="1">
    <citation type="submission" date="2024-03" db="EMBL/GenBank/DDBJ databases">
        <title>Human intestinal bacterial collection.</title>
        <authorList>
            <person name="Pauvert C."/>
            <person name="Hitch T.C.A."/>
            <person name="Clavel T."/>
        </authorList>
    </citation>
    <scope>NUCLEOTIDE SEQUENCE [LARGE SCALE GENOMIC DNA]</scope>
    <source>
        <strain evidence="1 2">CLA-AP-H27</strain>
    </source>
</reference>
<organism evidence="1 2">
    <name type="scientific">Ventrimonas faecis</name>
    <dbReference type="NCBI Taxonomy" id="3133170"/>
    <lineage>
        <taxon>Bacteria</taxon>
        <taxon>Bacillati</taxon>
        <taxon>Bacillota</taxon>
        <taxon>Clostridia</taxon>
        <taxon>Lachnospirales</taxon>
        <taxon>Lachnospiraceae</taxon>
        <taxon>Ventrimonas</taxon>
    </lineage>
</organism>
<comment type="caution">
    <text evidence="1">The sequence shown here is derived from an EMBL/GenBank/DDBJ whole genome shotgun (WGS) entry which is preliminary data.</text>
</comment>
<sequence>MQYEKCFDYSFRDNCMKMELLQVAVQRILQEYGIEVGEVYDLSIEWIESDDEDDFISENEEVLFCVETPYPGIIGFTDVVSASEDDTETLELFPEEVRAELKEYLGECGTMVLTLDVVEQVISWYEKSKDRRLCEIAFEAYDLFCRSLSVSYSAGTDFIQIADHSYWLYNPEENTGWEDMFPVSPVCDLCGIVLYVLGKAGGVC</sequence>
<dbReference type="RefSeq" id="WP_349229184.1">
    <property type="nucleotide sequence ID" value="NZ_JBBMFJ010000012.1"/>
</dbReference>
<dbReference type="EMBL" id="JBBMFJ010000012">
    <property type="protein sequence ID" value="MEQ2562963.1"/>
    <property type="molecule type" value="Genomic_DNA"/>
</dbReference>
<accession>A0ABV1HMX9</accession>